<dbReference type="InterPro" id="IPR000873">
    <property type="entry name" value="AMP-dep_synth/lig_dom"/>
</dbReference>
<dbReference type="Gene3D" id="3.40.50.980">
    <property type="match status" value="2"/>
</dbReference>
<protein>
    <submittedName>
        <fullName evidence="5">Uncharacterized protein</fullName>
    </submittedName>
</protein>
<feature type="domain" description="AMP-dependent synthetase/ligase" evidence="3">
    <location>
        <begin position="306"/>
        <end position="644"/>
    </location>
</feature>
<dbReference type="InterPro" id="IPR045851">
    <property type="entry name" value="AMP-bd_C_sf"/>
</dbReference>
<dbReference type="NCBIfam" id="TIGR01733">
    <property type="entry name" value="AA-adenyl-dom"/>
    <property type="match status" value="1"/>
</dbReference>
<dbReference type="Pfam" id="PF00501">
    <property type="entry name" value="AMP-binding"/>
    <property type="match status" value="1"/>
</dbReference>
<proteinExistence type="predicted"/>
<evidence type="ECO:0000256" key="2">
    <source>
        <dbReference type="ARBA" id="ARBA00022553"/>
    </source>
</evidence>
<evidence type="ECO:0000256" key="1">
    <source>
        <dbReference type="ARBA" id="ARBA00022450"/>
    </source>
</evidence>
<evidence type="ECO:0000259" key="3">
    <source>
        <dbReference type="Pfam" id="PF00501"/>
    </source>
</evidence>
<dbReference type="SUPFAM" id="SSF52777">
    <property type="entry name" value="CoA-dependent acyltransferases"/>
    <property type="match status" value="1"/>
</dbReference>
<dbReference type="PANTHER" id="PTHR45527">
    <property type="entry name" value="NONRIBOSOMAL PEPTIDE SYNTHETASE"/>
    <property type="match status" value="1"/>
</dbReference>
<dbReference type="CDD" id="cd05918">
    <property type="entry name" value="A_NRPS_SidN3_like"/>
    <property type="match status" value="1"/>
</dbReference>
<dbReference type="EMBL" id="JASJQH010009906">
    <property type="protein sequence ID" value="KAK9674899.1"/>
    <property type="molecule type" value="Genomic_DNA"/>
</dbReference>
<evidence type="ECO:0000313" key="6">
    <source>
        <dbReference type="Proteomes" id="UP001479436"/>
    </source>
</evidence>
<dbReference type="InterPro" id="IPR010071">
    <property type="entry name" value="AA_adenyl_dom"/>
</dbReference>
<sequence>MDHIETDVRAAYLDISTPSRPSYNTYIDYILSLDKNQSLDFWKIALNNAPVTHLAKSAFGLGELQCSSQITEELNADFNSLTSVHAITMATIAYLAWAMVLKVHTGNSDVVFGAVNSGRNIPLKDIQDICGPCINTLPTRISLPDDSSLLSLMKLIRATQIEQGQHQTVGLQDILKHCCDEGVSSLFDSLIVIQNLDQVDTTQSLAAIGLKEITASMPANYPVVMELSSQGSNHQISLTYNQQVVTEFEARWIVNHFIAALRTILSDPYTLVKNMSIITSDESVLLDSWSGKSISDTEVTYIHSLFEKNVLIHPDNIAVQFETSEYVTYADLNQRANRLAHHLIELGVRPEAMVPLCLDKSVFMIVAMLAVLKAGGAYVPLDPNNPIERNNFILDEIQAQIMLTERKYQQNFGSKLLILLDTEEALKSSSYENPQVKELSPTNLCYVLYTSGSTGAPKGVMLEHCAVANYIQALRKVRNLTPDDSVLQFANYTFDASVIDIFCTLAAGASIALTSKETLISDLENCINTMNVTTITLTPTIATLIDPTKIPSVKRLMMGGEMMTTIARNIWIPYVELSNAYGPTEAAVDVLVNPRLNEHTSCSNVGKPIGSNRIYILGHDNYPAPIGTVGELCIAGPQLARGYLNRPDLTQKVFVTTSFVVGERLYKTGDLARFNEDGSVELIGRKDNQVKIRGFRIELDEIEHAIHGHSKVISVCVFPLVTDESTNHEVLVAFIVFDQLFHDSLSIELLKKVYFDTATSYIVEIRHLLRNKLPSYMMPTIWIPINRMPTTTSDKIDRKLLASFYTTIDKADLMLINQSSGREYVGARTPTEKHWTSLWSRVLNIPINSIGLDLN</sequence>
<dbReference type="Gene3D" id="3.30.559.30">
    <property type="entry name" value="Nonribosomal peptide synthetase, condensation domain"/>
    <property type="match status" value="1"/>
</dbReference>
<keyword evidence="2" id="KW-0597">Phosphoprotein</keyword>
<organism evidence="5 6">
    <name type="scientific">Basidiobolus ranarum</name>
    <dbReference type="NCBI Taxonomy" id="34480"/>
    <lineage>
        <taxon>Eukaryota</taxon>
        <taxon>Fungi</taxon>
        <taxon>Fungi incertae sedis</taxon>
        <taxon>Zoopagomycota</taxon>
        <taxon>Entomophthoromycotina</taxon>
        <taxon>Basidiobolomycetes</taxon>
        <taxon>Basidiobolales</taxon>
        <taxon>Basidiobolaceae</taxon>
        <taxon>Basidiobolus</taxon>
    </lineage>
</organism>
<name>A0ABR2VL60_9FUNG</name>
<dbReference type="InterPro" id="IPR001242">
    <property type="entry name" value="Condensation_dom"/>
</dbReference>
<dbReference type="InterPro" id="IPR020845">
    <property type="entry name" value="AMP-binding_CS"/>
</dbReference>
<keyword evidence="6" id="KW-1185">Reference proteome</keyword>
<evidence type="ECO:0000259" key="4">
    <source>
        <dbReference type="Pfam" id="PF00668"/>
    </source>
</evidence>
<dbReference type="Gene3D" id="3.30.559.10">
    <property type="entry name" value="Chloramphenicol acetyltransferase-like domain"/>
    <property type="match status" value="1"/>
</dbReference>
<dbReference type="PANTHER" id="PTHR45527:SF1">
    <property type="entry name" value="FATTY ACID SYNTHASE"/>
    <property type="match status" value="1"/>
</dbReference>
<accession>A0ABR2VL60</accession>
<evidence type="ECO:0000313" key="5">
    <source>
        <dbReference type="EMBL" id="KAK9674899.1"/>
    </source>
</evidence>
<dbReference type="Gene3D" id="2.30.38.10">
    <property type="entry name" value="Luciferase, Domain 3"/>
    <property type="match status" value="1"/>
</dbReference>
<comment type="caution">
    <text evidence="5">The sequence shown here is derived from an EMBL/GenBank/DDBJ whole genome shotgun (WGS) entry which is preliminary data.</text>
</comment>
<dbReference type="SUPFAM" id="SSF56801">
    <property type="entry name" value="Acetyl-CoA synthetase-like"/>
    <property type="match status" value="1"/>
</dbReference>
<dbReference type="Gene3D" id="3.30.300.30">
    <property type="match status" value="1"/>
</dbReference>
<dbReference type="PROSITE" id="PS00455">
    <property type="entry name" value="AMP_BINDING"/>
    <property type="match status" value="1"/>
</dbReference>
<gene>
    <name evidence="5" type="ORF">K7432_016800</name>
</gene>
<keyword evidence="1" id="KW-0596">Phosphopantetheine</keyword>
<feature type="domain" description="Condensation" evidence="4">
    <location>
        <begin position="16"/>
        <end position="283"/>
    </location>
</feature>
<dbReference type="Proteomes" id="UP001479436">
    <property type="component" value="Unassembled WGS sequence"/>
</dbReference>
<dbReference type="InterPro" id="IPR023213">
    <property type="entry name" value="CAT-like_dom_sf"/>
</dbReference>
<dbReference type="Pfam" id="PF00668">
    <property type="entry name" value="Condensation"/>
    <property type="match status" value="1"/>
</dbReference>
<reference evidence="5 6" key="1">
    <citation type="submission" date="2023-04" db="EMBL/GenBank/DDBJ databases">
        <title>Genome of Basidiobolus ranarum AG-B5.</title>
        <authorList>
            <person name="Stajich J.E."/>
            <person name="Carter-House D."/>
            <person name="Gryganskyi A."/>
        </authorList>
    </citation>
    <scope>NUCLEOTIDE SEQUENCE [LARGE SCALE GENOMIC DNA]</scope>
    <source>
        <strain evidence="5 6">AG-B5</strain>
    </source>
</reference>